<feature type="domain" description="Histone-binding protein RBBP4-like N-terminal" evidence="8">
    <location>
        <begin position="54"/>
        <end position="121"/>
    </location>
</feature>
<evidence type="ECO:0000256" key="2">
    <source>
        <dbReference type="ARBA" id="ARBA00022574"/>
    </source>
</evidence>
<name>A0A8C1UWL9_CYPCA</name>
<dbReference type="PANTHER" id="PTHR45903:SF1">
    <property type="entry name" value="GLUTAMATE-RICH WD REPEAT-CONTAINING PROTEIN 1"/>
    <property type="match status" value="1"/>
</dbReference>
<feature type="region of interest" description="Disordered" evidence="7">
    <location>
        <begin position="122"/>
        <end position="151"/>
    </location>
</feature>
<keyword evidence="4" id="KW-0539">Nucleus</keyword>
<evidence type="ECO:0000256" key="1">
    <source>
        <dbReference type="ARBA" id="ARBA00004123"/>
    </source>
</evidence>
<dbReference type="InterPro" id="IPR019775">
    <property type="entry name" value="WD40_repeat_CS"/>
</dbReference>
<keyword evidence="2 6" id="KW-0853">WD repeat</keyword>
<dbReference type="InterPro" id="IPR051972">
    <property type="entry name" value="Glutamate-rich_WD_repeat"/>
</dbReference>
<feature type="compositionally biased region" description="Acidic residues" evidence="7">
    <location>
        <begin position="131"/>
        <end position="144"/>
    </location>
</feature>
<dbReference type="GO" id="GO:0005730">
    <property type="term" value="C:nucleolus"/>
    <property type="evidence" value="ECO:0007669"/>
    <property type="project" value="TreeGrafter"/>
</dbReference>
<dbReference type="Gene3D" id="2.130.10.10">
    <property type="entry name" value="YVTN repeat-like/Quinoprotein amine dehydrogenase"/>
    <property type="match status" value="1"/>
</dbReference>
<dbReference type="GO" id="GO:0042254">
    <property type="term" value="P:ribosome biogenesis"/>
    <property type="evidence" value="ECO:0007669"/>
    <property type="project" value="TreeGrafter"/>
</dbReference>
<feature type="repeat" description="WD" evidence="6">
    <location>
        <begin position="310"/>
        <end position="344"/>
    </location>
</feature>
<evidence type="ECO:0000256" key="6">
    <source>
        <dbReference type="PROSITE-ProRule" id="PRU00221"/>
    </source>
</evidence>
<feature type="compositionally biased region" description="Basic and acidic residues" evidence="7">
    <location>
        <begin position="31"/>
        <end position="40"/>
    </location>
</feature>
<dbReference type="AlphaFoldDB" id="A0A8C1UWL9"/>
<organism evidence="9 10">
    <name type="scientific">Cyprinus carpio</name>
    <name type="common">Common carp</name>
    <dbReference type="NCBI Taxonomy" id="7962"/>
    <lineage>
        <taxon>Eukaryota</taxon>
        <taxon>Metazoa</taxon>
        <taxon>Chordata</taxon>
        <taxon>Craniata</taxon>
        <taxon>Vertebrata</taxon>
        <taxon>Euteleostomi</taxon>
        <taxon>Actinopterygii</taxon>
        <taxon>Neopterygii</taxon>
        <taxon>Teleostei</taxon>
        <taxon>Ostariophysi</taxon>
        <taxon>Cypriniformes</taxon>
        <taxon>Cyprinidae</taxon>
        <taxon>Cyprininae</taxon>
        <taxon>Cyprinus</taxon>
    </lineage>
</organism>
<dbReference type="SUPFAM" id="SSF50978">
    <property type="entry name" value="WD40 repeat-like"/>
    <property type="match status" value="1"/>
</dbReference>
<feature type="compositionally biased region" description="Acidic residues" evidence="7">
    <location>
        <begin position="9"/>
        <end position="30"/>
    </location>
</feature>
<dbReference type="SMART" id="SM00320">
    <property type="entry name" value="WD40"/>
    <property type="match status" value="4"/>
</dbReference>
<dbReference type="InterPro" id="IPR015943">
    <property type="entry name" value="WD40/YVTN_repeat-like_dom_sf"/>
</dbReference>
<evidence type="ECO:0000256" key="4">
    <source>
        <dbReference type="ARBA" id="ARBA00023242"/>
    </source>
</evidence>
<evidence type="ECO:0000259" key="8">
    <source>
        <dbReference type="Pfam" id="PF12265"/>
    </source>
</evidence>
<dbReference type="Proteomes" id="UP000694700">
    <property type="component" value="Unplaced"/>
</dbReference>
<comment type="subcellular location">
    <subcellularLocation>
        <location evidence="1">Nucleus</location>
    </subcellularLocation>
</comment>
<keyword evidence="3" id="KW-0677">Repeat</keyword>
<evidence type="ECO:0000313" key="9">
    <source>
        <dbReference type="Ensembl" id="ENSCCRP00015043194.1"/>
    </source>
</evidence>
<feature type="region of interest" description="Disordered" evidence="7">
    <location>
        <begin position="1"/>
        <end position="52"/>
    </location>
</feature>
<accession>A0A8C1UWL9</accession>
<reference evidence="9" key="1">
    <citation type="submission" date="2025-08" db="UniProtKB">
        <authorList>
            <consortium name="Ensembl"/>
        </authorList>
    </citation>
    <scope>IDENTIFICATION</scope>
</reference>
<dbReference type="InterPro" id="IPR020472">
    <property type="entry name" value="WD40_PAC1"/>
</dbReference>
<dbReference type="Ensembl" id="ENSCCRT00015044650.1">
    <property type="protein sequence ID" value="ENSCCRP00015043194.1"/>
    <property type="gene ID" value="ENSCCRG00015017917.1"/>
</dbReference>
<dbReference type="PROSITE" id="PS00678">
    <property type="entry name" value="WD_REPEATS_1"/>
    <property type="match status" value="1"/>
</dbReference>
<dbReference type="InterPro" id="IPR022052">
    <property type="entry name" value="Histone-bd_RBBP4-like_N"/>
</dbReference>
<dbReference type="PRINTS" id="PR00320">
    <property type="entry name" value="GPROTEINBRPT"/>
</dbReference>
<dbReference type="PROSITE" id="PS50294">
    <property type="entry name" value="WD_REPEATS_REGION"/>
    <property type="match status" value="3"/>
</dbReference>
<sequence length="449" mass="50030">MSAAGEDTLPQEDDEFEDMEASGSDEDDMEREGQNGDGEGKVYVPGLQPLQPGEELEMDRSAYRMYHECQTGAPCLSFDVVRDGEGEGREQFPLSMILCAGTQADTALSNRLIVMRMHNLHETDKDKDENESSDEESDDDEEDEEKKPELELAMMPHYGGINRVRVTQRSEQTFAALWSEKGQVEIFDLRPQLEAVHSSAAMSAFIKQQKEATPLFSFSGHMSEGFAIDWSPKVPGRLVSGDCKKNIHVWEPQEGGTWKVDQRPFSSHSKSVEDLQWSPTEATVFASCSVDQSIRIWDIRAPPNSMLSANEAHSSDINVISWNRTEPFILSGGDDGLLKVWDLRQFQSGRPVASFKQHSAPVTSVEWHPVDSSVFAASGADDVVSQWDLSVESCDMGEQAEGLKQLPPQLLFLHQGQKEVKELHWHPQIPGVLISTALSGFNIFRTISV</sequence>
<feature type="repeat" description="WD" evidence="6">
    <location>
        <begin position="265"/>
        <end position="300"/>
    </location>
</feature>
<evidence type="ECO:0000256" key="3">
    <source>
        <dbReference type="ARBA" id="ARBA00022737"/>
    </source>
</evidence>
<evidence type="ECO:0000256" key="7">
    <source>
        <dbReference type="SAM" id="MobiDB-lite"/>
    </source>
</evidence>
<dbReference type="InterPro" id="IPR036322">
    <property type="entry name" value="WD40_repeat_dom_sf"/>
</dbReference>
<evidence type="ECO:0000256" key="5">
    <source>
        <dbReference type="ARBA" id="ARBA00040876"/>
    </source>
</evidence>
<dbReference type="PROSITE" id="PS50082">
    <property type="entry name" value="WD_REPEATS_2"/>
    <property type="match status" value="3"/>
</dbReference>
<feature type="repeat" description="WD" evidence="6">
    <location>
        <begin position="355"/>
        <end position="390"/>
    </location>
</feature>
<dbReference type="InterPro" id="IPR001680">
    <property type="entry name" value="WD40_rpt"/>
</dbReference>
<proteinExistence type="predicted"/>
<dbReference type="Pfam" id="PF00400">
    <property type="entry name" value="WD40"/>
    <property type="match status" value="3"/>
</dbReference>
<protein>
    <recommendedName>
        <fullName evidence="5">Glutamate-rich WD repeat-containing protein 1</fullName>
    </recommendedName>
</protein>
<evidence type="ECO:0000313" key="10">
    <source>
        <dbReference type="Proteomes" id="UP000694700"/>
    </source>
</evidence>
<dbReference type="PANTHER" id="PTHR45903">
    <property type="entry name" value="GLUTAMATE-RICH WD REPEAT-CONTAINING PROTEIN 1"/>
    <property type="match status" value="1"/>
</dbReference>
<dbReference type="Pfam" id="PF12265">
    <property type="entry name" value="CAF1C_H4-bd"/>
    <property type="match status" value="1"/>
</dbReference>